<feature type="region of interest" description="Disordered" evidence="1">
    <location>
        <begin position="1"/>
        <end position="30"/>
    </location>
</feature>
<comment type="caution">
    <text evidence="3">The sequence shown here is derived from an EMBL/GenBank/DDBJ whole genome shotgun (WGS) entry which is preliminary data.</text>
</comment>
<accession>A0ABP9BTU9</accession>
<keyword evidence="2" id="KW-1133">Transmembrane helix</keyword>
<feature type="compositionally biased region" description="Basic and acidic residues" evidence="1">
    <location>
        <begin position="1"/>
        <end position="22"/>
    </location>
</feature>
<organism evidence="3 4">
    <name type="scientific">Actinomycetospora chlora</name>
    <dbReference type="NCBI Taxonomy" id="663608"/>
    <lineage>
        <taxon>Bacteria</taxon>
        <taxon>Bacillati</taxon>
        <taxon>Actinomycetota</taxon>
        <taxon>Actinomycetes</taxon>
        <taxon>Pseudonocardiales</taxon>
        <taxon>Pseudonocardiaceae</taxon>
        <taxon>Actinomycetospora</taxon>
    </lineage>
</organism>
<evidence type="ECO:0000256" key="1">
    <source>
        <dbReference type="SAM" id="MobiDB-lite"/>
    </source>
</evidence>
<keyword evidence="4" id="KW-1185">Reference proteome</keyword>
<evidence type="ECO:0008006" key="5">
    <source>
        <dbReference type="Google" id="ProtNLM"/>
    </source>
</evidence>
<keyword evidence="2" id="KW-0472">Membrane</keyword>
<name>A0ABP9BTU9_9PSEU</name>
<evidence type="ECO:0000256" key="2">
    <source>
        <dbReference type="SAM" id="Phobius"/>
    </source>
</evidence>
<reference evidence="4" key="1">
    <citation type="journal article" date="2019" name="Int. J. Syst. Evol. Microbiol.">
        <title>The Global Catalogue of Microorganisms (GCM) 10K type strain sequencing project: providing services to taxonomists for standard genome sequencing and annotation.</title>
        <authorList>
            <consortium name="The Broad Institute Genomics Platform"/>
            <consortium name="The Broad Institute Genome Sequencing Center for Infectious Disease"/>
            <person name="Wu L."/>
            <person name="Ma J."/>
        </authorList>
    </citation>
    <scope>NUCLEOTIDE SEQUENCE [LARGE SCALE GENOMIC DNA]</scope>
    <source>
        <strain evidence="4">JCM 17979</strain>
    </source>
</reference>
<protein>
    <recommendedName>
        <fullName evidence="5">LPXTG cell wall anchor domain-containing protein</fullName>
    </recommendedName>
</protein>
<sequence length="104" mass="10967">MAAQLDRRRDAAEARAHDHDPLARPAACPVPCRHGRDGNGSRVFLAGCQRGRGPHDAGGGHPDRVGTLILVLLAILLVLAILSAVLGVVERRRRRRDPSGGSGG</sequence>
<proteinExistence type="predicted"/>
<evidence type="ECO:0000313" key="3">
    <source>
        <dbReference type="EMBL" id="GAA4800346.1"/>
    </source>
</evidence>
<evidence type="ECO:0000313" key="4">
    <source>
        <dbReference type="Proteomes" id="UP001500928"/>
    </source>
</evidence>
<gene>
    <name evidence="3" type="ORF">GCM10023200_41490</name>
</gene>
<dbReference type="EMBL" id="BAABHO010000037">
    <property type="protein sequence ID" value="GAA4800346.1"/>
    <property type="molecule type" value="Genomic_DNA"/>
</dbReference>
<dbReference type="Proteomes" id="UP001500928">
    <property type="component" value="Unassembled WGS sequence"/>
</dbReference>
<feature type="transmembrane region" description="Helical" evidence="2">
    <location>
        <begin position="68"/>
        <end position="89"/>
    </location>
</feature>
<keyword evidence="2" id="KW-0812">Transmembrane</keyword>